<dbReference type="AlphaFoldDB" id="A0A8H9GRH0"/>
<gene>
    <name evidence="2" type="ORF">GCM10008956_32220</name>
</gene>
<evidence type="ECO:0000313" key="2">
    <source>
        <dbReference type="EMBL" id="GGM53805.1"/>
    </source>
</evidence>
<accession>A0A8H9GRH0</accession>
<evidence type="ECO:0000313" key="3">
    <source>
        <dbReference type="Proteomes" id="UP000600547"/>
    </source>
</evidence>
<dbReference type="Proteomes" id="UP000600547">
    <property type="component" value="Unassembled WGS sequence"/>
</dbReference>
<keyword evidence="3" id="KW-1185">Reference proteome</keyword>
<comment type="caution">
    <text evidence="2">The sequence shown here is derived from an EMBL/GenBank/DDBJ whole genome shotgun (WGS) entry which is preliminary data.</text>
</comment>
<feature type="compositionally biased region" description="Basic residues" evidence="1">
    <location>
        <begin position="266"/>
        <end position="275"/>
    </location>
</feature>
<reference evidence="3" key="1">
    <citation type="journal article" date="2019" name="Int. J. Syst. Evol. Microbiol.">
        <title>The Global Catalogue of Microorganisms (GCM) 10K type strain sequencing project: providing services to taxonomists for standard genome sequencing and annotation.</title>
        <authorList>
            <consortium name="The Broad Institute Genomics Platform"/>
            <consortium name="The Broad Institute Genome Sequencing Center for Infectious Disease"/>
            <person name="Wu L."/>
            <person name="Ma J."/>
        </authorList>
    </citation>
    <scope>NUCLEOTIDE SEQUENCE [LARGE SCALE GENOMIC DNA]</scope>
    <source>
        <strain evidence="3">JCM 31047</strain>
    </source>
</reference>
<proteinExistence type="predicted"/>
<name>A0A8H9GRH0_9DEIO</name>
<evidence type="ECO:0000256" key="1">
    <source>
        <dbReference type="SAM" id="MobiDB-lite"/>
    </source>
</evidence>
<feature type="region of interest" description="Disordered" evidence="1">
    <location>
        <begin position="248"/>
        <end position="275"/>
    </location>
</feature>
<sequence>MNELFHYRTDVINPHIPFVTGGSDKELEHLCKSFDGQMPDADQQLMLKRLTGCQTFGEFKNRLITSHHLVSQEDSTVMLKVDFREEGKEKLEIRAIIRTTGAISIAAVERTLDWGLKEALHERLVIHDRKWMNQGLASWLIQSQEEAWRAAGYLTIRLEAALDDGHIFWALQGFDFMPGEYEKVMGHLDTLMESAVYIGRTVDSREFDRLKRLLRGRVLHSWEVVDIVVPCIDGKPFLVGEEAMKQRPWQGRKELNDTWPGQAQARQRRAKYLPK</sequence>
<protein>
    <submittedName>
        <fullName evidence="2">Uncharacterized protein</fullName>
    </submittedName>
</protein>
<dbReference type="EMBL" id="BMQG01000014">
    <property type="protein sequence ID" value="GGM53805.1"/>
    <property type="molecule type" value="Genomic_DNA"/>
</dbReference>
<organism evidence="2 3">
    <name type="scientific">Deinococcus arenae</name>
    <dbReference type="NCBI Taxonomy" id="1452751"/>
    <lineage>
        <taxon>Bacteria</taxon>
        <taxon>Thermotogati</taxon>
        <taxon>Deinococcota</taxon>
        <taxon>Deinococci</taxon>
        <taxon>Deinococcales</taxon>
        <taxon>Deinococcaceae</taxon>
        <taxon>Deinococcus</taxon>
    </lineage>
</organism>